<sequence length="85" mass="8668">MDPGPGRAAAHPGSPDALFLAAYLLTRPAPAGAYGDGDVRRHARALLRAAEVLPAPVRPAGTARLRRALLEAGEVDLGRVPPAAG</sequence>
<keyword evidence="2" id="KW-1185">Reference proteome</keyword>
<dbReference type="RefSeq" id="WP_323450021.1">
    <property type="nucleotide sequence ID" value="NZ_BSBI01000013.1"/>
</dbReference>
<proteinExistence type="predicted"/>
<name>A0ABQ5P650_9ACTN</name>
<dbReference type="Proteomes" id="UP001291653">
    <property type="component" value="Unassembled WGS sequence"/>
</dbReference>
<evidence type="ECO:0000313" key="2">
    <source>
        <dbReference type="Proteomes" id="UP001291653"/>
    </source>
</evidence>
<comment type="caution">
    <text evidence="1">The sequence shown here is derived from an EMBL/GenBank/DDBJ whole genome shotgun (WGS) entry which is preliminary data.</text>
</comment>
<evidence type="ECO:0000313" key="1">
    <source>
        <dbReference type="EMBL" id="GLF98032.1"/>
    </source>
</evidence>
<gene>
    <name evidence="1" type="ORF">SYYSPA8_27065</name>
</gene>
<organism evidence="1 2">
    <name type="scientific">Streptomyces yaizuensis</name>
    <dbReference type="NCBI Taxonomy" id="2989713"/>
    <lineage>
        <taxon>Bacteria</taxon>
        <taxon>Bacillati</taxon>
        <taxon>Actinomycetota</taxon>
        <taxon>Actinomycetes</taxon>
        <taxon>Kitasatosporales</taxon>
        <taxon>Streptomycetaceae</taxon>
        <taxon>Streptomyces</taxon>
    </lineage>
</organism>
<reference evidence="1 2" key="1">
    <citation type="submission" date="2022-10" db="EMBL/GenBank/DDBJ databases">
        <title>Draft genome sequence of Streptomyces sp. YSPA8.</title>
        <authorList>
            <person name="Moriuchi R."/>
            <person name="Dohra H."/>
            <person name="Yamamura H."/>
            <person name="Kodani S."/>
        </authorList>
    </citation>
    <scope>NUCLEOTIDE SEQUENCE [LARGE SCALE GENOMIC DNA]</scope>
    <source>
        <strain evidence="1 2">YSPA8</strain>
    </source>
</reference>
<accession>A0ABQ5P650</accession>
<dbReference type="EMBL" id="BSBI01000013">
    <property type="protein sequence ID" value="GLF98032.1"/>
    <property type="molecule type" value="Genomic_DNA"/>
</dbReference>
<protein>
    <submittedName>
        <fullName evidence="1">Uncharacterized protein</fullName>
    </submittedName>
</protein>